<reference evidence="2 3" key="1">
    <citation type="submission" date="2021-06" db="EMBL/GenBank/DDBJ databases">
        <title>Chromosome-level genome assembly of the red-tail catfish (Hemibagrus wyckioides).</title>
        <authorList>
            <person name="Shao F."/>
        </authorList>
    </citation>
    <scope>NUCLEOTIDE SEQUENCE [LARGE SCALE GENOMIC DNA]</scope>
    <source>
        <strain evidence="2">EC202008001</strain>
        <tissue evidence="2">Blood</tissue>
    </source>
</reference>
<evidence type="ECO:0000313" key="3">
    <source>
        <dbReference type="Proteomes" id="UP000824219"/>
    </source>
</evidence>
<accession>A0A9D3N6H4</accession>
<sequence>MSQATLLEEVLHWTPETCRQQLKVVLPKLVISFTTTLFTAHNQTPDRYTAVLEPWNEHINVLQIIVDMFLPHLPLPELEEECFSKIFPKVEVMFTGLLEEIAKQIGDLSSQNTELHAFLRNILQMMVKTLEALSACVRHVCTLDEATSLDSIRSLPSCVLHILKDTFQHCKDSEVVYGGRLSLVGDLLQSLFREAYSLQKYLMELLEKISLENSASEEEISDLVTVIHSLLDICSVISNLDIALHANTWKFIIKQSVKYQTLVEERLRHGDLVTFLCEDLLASVRNSLEMAEQMQQSDLKEIVQCPGYKAFQKTTKMCRFFANTLVHYIKEFNPFLSKFCSHFHRLYLQVLSKFPPCASALSVPVGVAEELSHVVLIPMDAMLTQLLPMRPFAECVLTPDQKSSSELVLPQCLLLVNVLGKLCTQTDETLCLWYDGSQFSEETNRLSIFEVVFLNFRQCLVERTVPVRLPGVMIHGQAQGTVSLHHHVCVHLCGCVAALPARHFPKLERSLLGAVLQSDTQTALLATDVWCFLARYSTAELCLHHVLLTAHLIRSCPCENYQLTHLGLLLRRLLFLMTPNHQLEFVERFLPSKDENLCVWSPVLLSSLCLDVSARVQREVLSSAKASVDAWHAAGYRLGNIPTLNKALSCLLLMVRGEPQQVEGMTASLDIVHRLWNCMDAAQVQTHPSLQCTLRLLLSISAKLIKSIDPQAIVQAFSCLIGLNLQNCSDDLVLAALEYLASMGKIFVPSDIQFQVLPRLSCLFSALLIHESWLLCQHTLEAFATFAEATSHEEIISQSLSTEETKNKVVNFLSKVITSQQAAGTSMERLRTEAHVIERHNERLEKREKTPAETPVAEPCAKRPRQETCKEEEYERYLQAAESALRALWGTWGTAELPPLWVTSRLQALQTLVTQMISNKPHAP</sequence>
<evidence type="ECO:0000313" key="2">
    <source>
        <dbReference type="EMBL" id="KAG7316824.1"/>
    </source>
</evidence>
<gene>
    <name evidence="2" type="ORF">KOW79_020365</name>
</gene>
<dbReference type="Proteomes" id="UP000824219">
    <property type="component" value="Linkage Group LG25"/>
</dbReference>
<dbReference type="EMBL" id="JAHKSW010000025">
    <property type="protein sequence ID" value="KAG7316824.1"/>
    <property type="molecule type" value="Genomic_DNA"/>
</dbReference>
<dbReference type="Pfam" id="PF14868">
    <property type="entry name" value="DUF4487"/>
    <property type="match status" value="1"/>
</dbReference>
<dbReference type="PANTHER" id="PTHR16071">
    <property type="entry name" value="CHROMOSOME 1 OPEN READING FRAME 112"/>
    <property type="match status" value="1"/>
</dbReference>
<dbReference type="PANTHER" id="PTHR16071:SF2">
    <property type="entry name" value="FIGNL1-INTERACTING REGULATOR OF RECOMBINATION AND MITOSIS"/>
    <property type="match status" value="1"/>
</dbReference>
<dbReference type="AlphaFoldDB" id="A0A9D3N6H4"/>
<protein>
    <submittedName>
        <fullName evidence="2">Uncharacterized protein</fullName>
    </submittedName>
</protein>
<organism evidence="2 3">
    <name type="scientific">Hemibagrus wyckioides</name>
    <dbReference type="NCBI Taxonomy" id="337641"/>
    <lineage>
        <taxon>Eukaryota</taxon>
        <taxon>Metazoa</taxon>
        <taxon>Chordata</taxon>
        <taxon>Craniata</taxon>
        <taxon>Vertebrata</taxon>
        <taxon>Euteleostomi</taxon>
        <taxon>Actinopterygii</taxon>
        <taxon>Neopterygii</taxon>
        <taxon>Teleostei</taxon>
        <taxon>Ostariophysi</taxon>
        <taxon>Siluriformes</taxon>
        <taxon>Bagridae</taxon>
        <taxon>Hemibagrus</taxon>
    </lineage>
</organism>
<dbReference type="InterPro" id="IPR027902">
    <property type="entry name" value="DUF4487"/>
</dbReference>
<feature type="region of interest" description="Disordered" evidence="1">
    <location>
        <begin position="843"/>
        <end position="864"/>
    </location>
</feature>
<dbReference type="OrthoDB" id="6088000at2759"/>
<keyword evidence="3" id="KW-1185">Reference proteome</keyword>
<proteinExistence type="predicted"/>
<evidence type="ECO:0000256" key="1">
    <source>
        <dbReference type="SAM" id="MobiDB-lite"/>
    </source>
</evidence>
<name>A0A9D3N6H4_9TELE</name>
<comment type="caution">
    <text evidence="2">The sequence shown here is derived from an EMBL/GenBank/DDBJ whole genome shotgun (WGS) entry which is preliminary data.</text>
</comment>